<keyword evidence="2" id="KW-0472">Membrane</keyword>
<keyword evidence="2" id="KW-0812">Transmembrane</keyword>
<feature type="compositionally biased region" description="Low complexity" evidence="1">
    <location>
        <begin position="453"/>
        <end position="469"/>
    </location>
</feature>
<dbReference type="RefSeq" id="WP_189215064.1">
    <property type="nucleotide sequence ID" value="NZ_BMQK01000001.1"/>
</dbReference>
<evidence type="ECO:0000256" key="2">
    <source>
        <dbReference type="SAM" id="Phobius"/>
    </source>
</evidence>
<dbReference type="Proteomes" id="UP000620156">
    <property type="component" value="Unassembled WGS sequence"/>
</dbReference>
<keyword evidence="4" id="KW-1185">Reference proteome</keyword>
<feature type="compositionally biased region" description="Low complexity" evidence="1">
    <location>
        <begin position="52"/>
        <end position="70"/>
    </location>
</feature>
<reference evidence="3" key="1">
    <citation type="journal article" date="2014" name="Int. J. Syst. Evol. Microbiol.">
        <title>Complete genome sequence of Corynebacterium casei LMG S-19264T (=DSM 44701T), isolated from a smear-ripened cheese.</title>
        <authorList>
            <consortium name="US DOE Joint Genome Institute (JGI-PGF)"/>
            <person name="Walter F."/>
            <person name="Albersmeier A."/>
            <person name="Kalinowski J."/>
            <person name="Ruckert C."/>
        </authorList>
    </citation>
    <scope>NUCLEOTIDE SEQUENCE</scope>
    <source>
        <strain evidence="3">JCM 3131</strain>
    </source>
</reference>
<feature type="region of interest" description="Disordered" evidence="1">
    <location>
        <begin position="503"/>
        <end position="532"/>
    </location>
</feature>
<gene>
    <name evidence="3" type="ORF">GCM10010145_07030</name>
</gene>
<reference evidence="3" key="2">
    <citation type="submission" date="2020-09" db="EMBL/GenBank/DDBJ databases">
        <authorList>
            <person name="Sun Q."/>
            <person name="Ohkuma M."/>
        </authorList>
    </citation>
    <scope>NUCLEOTIDE SEQUENCE</scope>
    <source>
        <strain evidence="3">JCM 3131</strain>
    </source>
</reference>
<accession>A0A918B7D6</accession>
<feature type="region of interest" description="Disordered" evidence="1">
    <location>
        <begin position="435"/>
        <end position="487"/>
    </location>
</feature>
<evidence type="ECO:0000313" key="3">
    <source>
        <dbReference type="EMBL" id="GGQ41326.1"/>
    </source>
</evidence>
<evidence type="ECO:0008006" key="5">
    <source>
        <dbReference type="Google" id="ProtNLM"/>
    </source>
</evidence>
<keyword evidence="2" id="KW-1133">Transmembrane helix</keyword>
<dbReference type="AlphaFoldDB" id="A0A918B7D6"/>
<feature type="region of interest" description="Disordered" evidence="1">
    <location>
        <begin position="48"/>
        <end position="70"/>
    </location>
</feature>
<evidence type="ECO:0000256" key="1">
    <source>
        <dbReference type="SAM" id="MobiDB-lite"/>
    </source>
</evidence>
<proteinExistence type="predicted"/>
<dbReference type="EMBL" id="BMQK01000001">
    <property type="protein sequence ID" value="GGQ41326.1"/>
    <property type="molecule type" value="Genomic_DNA"/>
</dbReference>
<feature type="transmembrane region" description="Helical" evidence="2">
    <location>
        <begin position="78"/>
        <end position="97"/>
    </location>
</feature>
<comment type="caution">
    <text evidence="3">The sequence shown here is derived from an EMBL/GenBank/DDBJ whole genome shotgun (WGS) entry which is preliminary data.</text>
</comment>
<feature type="compositionally biased region" description="Basic and acidic residues" evidence="1">
    <location>
        <begin position="470"/>
        <end position="480"/>
    </location>
</feature>
<sequence>MSSLGRRRVGGASRHLRARAALAVFGGAAALGWLCMVLPLGADPGGTEQVRAGPGASAVASPAGPGEEAGDGPVTADLVLPVAAAGTAGAAAVYARVRRRRRTMSRTTPAAAVEPDVPSAELERRGRRLLVETDDSVRTSAEELAFVAGCHGDGAARPFARALESARGELAAAFRLRQLLDDAADRLSAEDGRRALTEIVERCAGAGRRLDAQAPAFDQLRALERDPVGALEYAEDRFQELTDRVRRAGGALIGLGERYAPGASRPVADHVGQARERLVFATSQLNRTRQALGRGDLATAAPRLRAAEGAVHQADALVTAVDRLADELAAAVALLPGTLDDAAAHRTADGVVADVRRETAADEPYDPLDALRRLVGAVPGVGADGLPHEPDGAALRAAALLVADSAVAAARDLVTTRRGAVGSEARTRLAEAERHLVRARDGAPPPGSGRGGSPLAEARRAGLLAGQARESAEQDVRSYEAPDDGPLGDGLGAALLGGVLLAGGPGSTDGLRGPACYGGPATRRRRTVADRL</sequence>
<name>A0A918B7D6_9ACTN</name>
<evidence type="ECO:0000313" key="4">
    <source>
        <dbReference type="Proteomes" id="UP000620156"/>
    </source>
</evidence>
<feature type="transmembrane region" description="Helical" evidence="2">
    <location>
        <begin position="20"/>
        <end position="42"/>
    </location>
</feature>
<organism evidence="3 4">
    <name type="scientific">Streptomyces ruber</name>
    <dbReference type="NCBI Taxonomy" id="83378"/>
    <lineage>
        <taxon>Bacteria</taxon>
        <taxon>Bacillati</taxon>
        <taxon>Actinomycetota</taxon>
        <taxon>Actinomycetes</taxon>
        <taxon>Kitasatosporales</taxon>
        <taxon>Streptomycetaceae</taxon>
        <taxon>Streptomyces</taxon>
    </lineage>
</organism>
<protein>
    <recommendedName>
        <fullName evidence="5">Fibrillarin</fullName>
    </recommendedName>
</protein>